<evidence type="ECO:0000313" key="11">
    <source>
        <dbReference type="Proteomes" id="UP001595444"/>
    </source>
</evidence>
<comment type="pathway">
    <text evidence="9">Cofactor biosynthesis; biotin biosynthesis; biotin from 7,8-diaminononanoate: step 1/2.</text>
</comment>
<dbReference type="HAMAP" id="MF_00336">
    <property type="entry name" value="BioD"/>
    <property type="match status" value="1"/>
</dbReference>
<dbReference type="Proteomes" id="UP001595444">
    <property type="component" value="Unassembled WGS sequence"/>
</dbReference>
<dbReference type="Gene3D" id="3.40.50.300">
    <property type="entry name" value="P-loop containing nucleotide triphosphate hydrolases"/>
    <property type="match status" value="1"/>
</dbReference>
<dbReference type="GO" id="GO:0004141">
    <property type="term" value="F:dethiobiotin synthase activity"/>
    <property type="evidence" value="ECO:0007669"/>
    <property type="project" value="UniProtKB-EC"/>
</dbReference>
<gene>
    <name evidence="9 10" type="primary">bioD</name>
    <name evidence="10" type="ORF">ACFOKA_00585</name>
</gene>
<feature type="binding site" evidence="9">
    <location>
        <position position="52"/>
    </location>
    <ligand>
        <name>Mg(2+)</name>
        <dbReference type="ChEBI" id="CHEBI:18420"/>
    </ligand>
</feature>
<feature type="active site" evidence="9">
    <location>
        <position position="37"/>
    </location>
</feature>
<comment type="similarity">
    <text evidence="9">Belongs to the dethiobiotin synthetase family.</text>
</comment>
<evidence type="ECO:0000256" key="1">
    <source>
        <dbReference type="ARBA" id="ARBA00022490"/>
    </source>
</evidence>
<feature type="binding site" evidence="9">
    <location>
        <position position="41"/>
    </location>
    <ligand>
        <name>substrate</name>
    </ligand>
</feature>
<evidence type="ECO:0000256" key="9">
    <source>
        <dbReference type="HAMAP-Rule" id="MF_00336"/>
    </source>
</evidence>
<comment type="subunit">
    <text evidence="9">Homodimer.</text>
</comment>
<comment type="cofactor">
    <cofactor evidence="9">
        <name>Mg(2+)</name>
        <dbReference type="ChEBI" id="CHEBI:18420"/>
    </cofactor>
</comment>
<dbReference type="InterPro" id="IPR004472">
    <property type="entry name" value="DTB_synth_BioD"/>
</dbReference>
<keyword evidence="4 9" id="KW-0547">Nucleotide-binding</keyword>
<evidence type="ECO:0000256" key="3">
    <source>
        <dbReference type="ARBA" id="ARBA00022723"/>
    </source>
</evidence>
<keyword evidence="6 9" id="KW-0067">ATP-binding</keyword>
<comment type="function">
    <text evidence="9">Catalyzes a mechanistically unusual reaction, the ATP-dependent insertion of CO2 between the N7 and N8 nitrogen atoms of 7,8-diaminopelargonic acid (DAPA, also called 7,8-diammoniononanoate) to form a ureido ring.</text>
</comment>
<accession>A0ABV7D0R4</accession>
<dbReference type="PANTHER" id="PTHR43210:SF2">
    <property type="entry name" value="ATP-DEPENDENT DETHIOBIOTIN SYNTHETASE BIOD 2"/>
    <property type="match status" value="1"/>
</dbReference>
<keyword evidence="2 9" id="KW-0436">Ligase</keyword>
<protein>
    <recommendedName>
        <fullName evidence="9">ATP-dependent dethiobiotin synthetase BioD</fullName>
        <ecNumber evidence="9">6.3.3.3</ecNumber>
    </recommendedName>
    <alternativeName>
        <fullName evidence="9">DTB synthetase</fullName>
        <shortName evidence="9">DTBS</shortName>
    </alternativeName>
    <alternativeName>
        <fullName evidence="9">Dethiobiotin synthase</fullName>
    </alternativeName>
</protein>
<dbReference type="EC" id="6.3.3.3" evidence="9"/>
<evidence type="ECO:0000256" key="2">
    <source>
        <dbReference type="ARBA" id="ARBA00022598"/>
    </source>
</evidence>
<dbReference type="InterPro" id="IPR027417">
    <property type="entry name" value="P-loop_NTPase"/>
</dbReference>
<evidence type="ECO:0000256" key="6">
    <source>
        <dbReference type="ARBA" id="ARBA00022840"/>
    </source>
</evidence>
<keyword evidence="7 9" id="KW-0460">Magnesium</keyword>
<keyword evidence="1 9" id="KW-0963">Cytoplasm</keyword>
<evidence type="ECO:0000256" key="8">
    <source>
        <dbReference type="ARBA" id="ARBA00047386"/>
    </source>
</evidence>
<comment type="catalytic activity">
    <reaction evidence="8">
        <text>(7R,8S)-8-amino-7-(carboxyamino)nonanoate + ATP = (4R,5S)-dethiobiotin + ADP + phosphate + H(+)</text>
        <dbReference type="Rhea" id="RHEA:63684"/>
        <dbReference type="ChEBI" id="CHEBI:15378"/>
        <dbReference type="ChEBI" id="CHEBI:30616"/>
        <dbReference type="ChEBI" id="CHEBI:43474"/>
        <dbReference type="ChEBI" id="CHEBI:149470"/>
        <dbReference type="ChEBI" id="CHEBI:149473"/>
        <dbReference type="ChEBI" id="CHEBI:456216"/>
    </reaction>
</comment>
<dbReference type="PIRSF" id="PIRSF006755">
    <property type="entry name" value="DTB_synth"/>
    <property type="match status" value="1"/>
</dbReference>
<feature type="binding site" evidence="9">
    <location>
        <begin position="176"/>
        <end position="177"/>
    </location>
    <ligand>
        <name>ATP</name>
        <dbReference type="ChEBI" id="CHEBI:30616"/>
    </ligand>
</feature>
<feature type="binding site" evidence="9">
    <location>
        <begin position="116"/>
        <end position="119"/>
    </location>
    <ligand>
        <name>ATP</name>
        <dbReference type="ChEBI" id="CHEBI:30616"/>
    </ligand>
</feature>
<dbReference type="NCBIfam" id="TIGR00347">
    <property type="entry name" value="bioD"/>
    <property type="match status" value="1"/>
</dbReference>
<evidence type="ECO:0000256" key="7">
    <source>
        <dbReference type="ARBA" id="ARBA00022842"/>
    </source>
</evidence>
<comment type="subcellular location">
    <subcellularLocation>
        <location evidence="9">Cytoplasm</location>
    </subcellularLocation>
</comment>
<dbReference type="EMBL" id="JBHRSL010000001">
    <property type="protein sequence ID" value="MFC3050392.1"/>
    <property type="molecule type" value="Genomic_DNA"/>
</dbReference>
<evidence type="ECO:0000256" key="5">
    <source>
        <dbReference type="ARBA" id="ARBA00022756"/>
    </source>
</evidence>
<name>A0ABV7D0R4_9PROT</name>
<feature type="binding site" evidence="9">
    <location>
        <begin position="12"/>
        <end position="17"/>
    </location>
    <ligand>
        <name>ATP</name>
        <dbReference type="ChEBI" id="CHEBI:30616"/>
    </ligand>
</feature>
<sequence>MNGLFITSTGTEIGKTFVTACLCHQLIEAGKPVDAIKPIISGINGADMTGTDTAVIAESLRLPLDAATIDQLSPFRYKAPLAPSMAAALEGKTLDYDALITLCKGRLSASPFTLIEGVGGSFVPLTHNRLVADWISDINLASVLVAGSYLGTISHIIATAEAMKTRKLPITAIVISETAGAGHPDLLKTQEQIENWTDIPVVTVPRIKGTEGWKQAPDLLAACLPQ</sequence>
<organism evidence="10 11">
    <name type="scientific">Kordiimonas pumila</name>
    <dbReference type="NCBI Taxonomy" id="2161677"/>
    <lineage>
        <taxon>Bacteria</taxon>
        <taxon>Pseudomonadati</taxon>
        <taxon>Pseudomonadota</taxon>
        <taxon>Alphaproteobacteria</taxon>
        <taxon>Kordiimonadales</taxon>
        <taxon>Kordiimonadaceae</taxon>
        <taxon>Kordiimonas</taxon>
    </lineage>
</organism>
<keyword evidence="5 9" id="KW-0093">Biotin biosynthesis</keyword>
<dbReference type="Pfam" id="PF13500">
    <property type="entry name" value="AAA_26"/>
    <property type="match status" value="1"/>
</dbReference>
<keyword evidence="11" id="KW-1185">Reference proteome</keyword>
<feature type="binding site" evidence="9">
    <location>
        <begin position="205"/>
        <end position="207"/>
    </location>
    <ligand>
        <name>ATP</name>
        <dbReference type="ChEBI" id="CHEBI:30616"/>
    </ligand>
</feature>
<feature type="binding site" evidence="9">
    <location>
        <position position="16"/>
    </location>
    <ligand>
        <name>Mg(2+)</name>
        <dbReference type="ChEBI" id="CHEBI:18420"/>
    </ligand>
</feature>
<dbReference type="SUPFAM" id="SSF52540">
    <property type="entry name" value="P-loop containing nucleoside triphosphate hydrolases"/>
    <property type="match status" value="1"/>
</dbReference>
<evidence type="ECO:0000256" key="4">
    <source>
        <dbReference type="ARBA" id="ARBA00022741"/>
    </source>
</evidence>
<comment type="caution">
    <text evidence="9">Lacks conserved residue(s) required for the propagation of feature annotation.</text>
</comment>
<comment type="catalytic activity">
    <reaction evidence="9">
        <text>(7R,8S)-7,8-diammoniononanoate + CO2 + ATP = (4R,5S)-dethiobiotin + ADP + phosphate + 3 H(+)</text>
        <dbReference type="Rhea" id="RHEA:15805"/>
        <dbReference type="ChEBI" id="CHEBI:15378"/>
        <dbReference type="ChEBI" id="CHEBI:16526"/>
        <dbReference type="ChEBI" id="CHEBI:30616"/>
        <dbReference type="ChEBI" id="CHEBI:43474"/>
        <dbReference type="ChEBI" id="CHEBI:149469"/>
        <dbReference type="ChEBI" id="CHEBI:149473"/>
        <dbReference type="ChEBI" id="CHEBI:456216"/>
        <dbReference type="EC" id="6.3.3.3"/>
    </reaction>
</comment>
<comment type="caution">
    <text evidence="10">The sequence shown here is derived from an EMBL/GenBank/DDBJ whole genome shotgun (WGS) entry which is preliminary data.</text>
</comment>
<dbReference type="RefSeq" id="WP_194214786.1">
    <property type="nucleotide sequence ID" value="NZ_CP061205.1"/>
</dbReference>
<dbReference type="PANTHER" id="PTHR43210">
    <property type="entry name" value="DETHIOBIOTIN SYNTHETASE"/>
    <property type="match status" value="1"/>
</dbReference>
<feature type="binding site" evidence="9">
    <location>
        <position position="116"/>
    </location>
    <ligand>
        <name>Mg(2+)</name>
        <dbReference type="ChEBI" id="CHEBI:18420"/>
    </ligand>
</feature>
<keyword evidence="3 9" id="KW-0479">Metal-binding</keyword>
<feature type="binding site" evidence="9">
    <location>
        <position position="52"/>
    </location>
    <ligand>
        <name>ATP</name>
        <dbReference type="ChEBI" id="CHEBI:30616"/>
    </ligand>
</feature>
<reference evidence="11" key="1">
    <citation type="journal article" date="2019" name="Int. J. Syst. Evol. Microbiol.">
        <title>The Global Catalogue of Microorganisms (GCM) 10K type strain sequencing project: providing services to taxonomists for standard genome sequencing and annotation.</title>
        <authorList>
            <consortium name="The Broad Institute Genomics Platform"/>
            <consortium name="The Broad Institute Genome Sequencing Center for Infectious Disease"/>
            <person name="Wu L."/>
            <person name="Ma J."/>
        </authorList>
    </citation>
    <scope>NUCLEOTIDE SEQUENCE [LARGE SCALE GENOMIC DNA]</scope>
    <source>
        <strain evidence="11">KCTC 62164</strain>
    </source>
</reference>
<dbReference type="CDD" id="cd03109">
    <property type="entry name" value="DTBS"/>
    <property type="match status" value="1"/>
</dbReference>
<evidence type="ECO:0000313" key="10">
    <source>
        <dbReference type="EMBL" id="MFC3050392.1"/>
    </source>
</evidence>
<proteinExistence type="inferred from homology"/>